<dbReference type="InterPro" id="IPR005079">
    <property type="entry name" value="Peptidase_C45_hydrolase"/>
</dbReference>
<dbReference type="Gene3D" id="3.60.60.10">
    <property type="entry name" value="Penicillin V Acylase, Chain A"/>
    <property type="match status" value="1"/>
</dbReference>
<dbReference type="Gene3D" id="1.10.10.2120">
    <property type="match status" value="1"/>
</dbReference>
<dbReference type="PANTHER" id="PTHR34180">
    <property type="entry name" value="PEPTIDASE C45"/>
    <property type="match status" value="1"/>
</dbReference>
<proteinExistence type="predicted"/>
<evidence type="ECO:0000313" key="3">
    <source>
        <dbReference type="Proteomes" id="UP000886804"/>
    </source>
</evidence>
<dbReference type="PANTHER" id="PTHR34180:SF1">
    <property type="entry name" value="BETA-ALANYL-DOPAMINE_CARCININE HYDROLASE"/>
    <property type="match status" value="1"/>
</dbReference>
<dbReference type="Proteomes" id="UP000886804">
    <property type="component" value="Unassembled WGS sequence"/>
</dbReference>
<dbReference type="InterPro" id="IPR047794">
    <property type="entry name" value="C45_proenzyme-like"/>
</dbReference>
<reference evidence="2" key="2">
    <citation type="submission" date="2021-04" db="EMBL/GenBank/DDBJ databases">
        <authorList>
            <person name="Gilroy R."/>
        </authorList>
    </citation>
    <scope>NUCLEOTIDE SEQUENCE</scope>
    <source>
        <strain evidence="2">CHK188-4685</strain>
    </source>
</reference>
<dbReference type="EMBL" id="DWYS01000027">
    <property type="protein sequence ID" value="HJB06640.1"/>
    <property type="molecule type" value="Genomic_DNA"/>
</dbReference>
<gene>
    <name evidence="2" type="ORF">H9716_02105</name>
</gene>
<dbReference type="AlphaFoldDB" id="A0A9D2L677"/>
<feature type="domain" description="Peptidase C45 hydrolase" evidence="1">
    <location>
        <begin position="116"/>
        <end position="282"/>
    </location>
</feature>
<accession>A0A9D2L677</accession>
<organism evidence="2 3">
    <name type="scientific">Candidatus Enterocloster faecavium</name>
    <dbReference type="NCBI Taxonomy" id="2838560"/>
    <lineage>
        <taxon>Bacteria</taxon>
        <taxon>Bacillati</taxon>
        <taxon>Bacillota</taxon>
        <taxon>Clostridia</taxon>
        <taxon>Lachnospirales</taxon>
        <taxon>Lachnospiraceae</taxon>
        <taxon>Enterocloster</taxon>
    </lineage>
</organism>
<evidence type="ECO:0000313" key="2">
    <source>
        <dbReference type="EMBL" id="HJB06640.1"/>
    </source>
</evidence>
<name>A0A9D2L677_9FIRM</name>
<reference evidence="2" key="1">
    <citation type="journal article" date="2021" name="PeerJ">
        <title>Extensive microbial diversity within the chicken gut microbiome revealed by metagenomics and culture.</title>
        <authorList>
            <person name="Gilroy R."/>
            <person name="Ravi A."/>
            <person name="Getino M."/>
            <person name="Pursley I."/>
            <person name="Horton D.L."/>
            <person name="Alikhan N.F."/>
            <person name="Baker D."/>
            <person name="Gharbi K."/>
            <person name="Hall N."/>
            <person name="Watson M."/>
            <person name="Adriaenssens E.M."/>
            <person name="Foster-Nyarko E."/>
            <person name="Jarju S."/>
            <person name="Secka A."/>
            <person name="Antonio M."/>
            <person name="Oren A."/>
            <person name="Chaudhuri R.R."/>
            <person name="La Ragione R."/>
            <person name="Hildebrand F."/>
            <person name="Pallen M.J."/>
        </authorList>
    </citation>
    <scope>NUCLEOTIDE SEQUENCE</scope>
    <source>
        <strain evidence="2">CHK188-4685</strain>
    </source>
</reference>
<protein>
    <submittedName>
        <fullName evidence="2">C45 family peptidase</fullName>
    </submittedName>
</protein>
<comment type="caution">
    <text evidence="2">The sequence shown here is derived from an EMBL/GenBank/DDBJ whole genome shotgun (WGS) entry which is preliminary data.</text>
</comment>
<dbReference type="NCBIfam" id="NF040521">
    <property type="entry name" value="C45_proenzyme"/>
    <property type="match status" value="1"/>
</dbReference>
<evidence type="ECO:0000259" key="1">
    <source>
        <dbReference type="Pfam" id="PF03417"/>
    </source>
</evidence>
<dbReference type="InterPro" id="IPR047801">
    <property type="entry name" value="Peptidase_C45"/>
</dbReference>
<sequence length="350" mass="39910">MLHYPFIKISGDTYFEIGKDYGRQARELIAHSISDYKQVFALSSDRSWEEMQKFALSFVDITRREIPEVMEEVEGIAEGSGFSLADIMIVNCRYEITKFPKKNECTTAAVLPEAAKDGKMYLIKNWDYRAGIMDHIMILHITQPDGTRIVGLTEAGQVIRSGYNSHGIAMVSNNLQSIYDAWDVGIPTTFARREALKFDKLDKVKDFICEFPRAVSCNMMAAGYHEKQAIDFEVYPKGTDLIYPEKGIVTHANHFIVQPQIHALQRSPRDERLRELLMEKYGEIDVDYIKCCMADHKNYPQSLCRHPPIPTQPLFMRSITVSNEIVDFEAGVVHICAGPPCTGDYRTYVL</sequence>
<dbReference type="Pfam" id="PF03417">
    <property type="entry name" value="AAT"/>
    <property type="match status" value="1"/>
</dbReference>